<dbReference type="RefSeq" id="WP_013477833.1">
    <property type="nucleotide sequence ID" value="NC_014816.1"/>
</dbReference>
<reference evidence="2" key="1">
    <citation type="submission" date="2010-12" db="EMBL/GenBank/DDBJ databases">
        <title>Complete sequence of chromosome 1 of Asticcacaulis excentricus CB 48.</title>
        <authorList>
            <consortium name="US DOE Joint Genome Institute"/>
            <person name="Lucas S."/>
            <person name="Copeland A."/>
            <person name="Lapidus A."/>
            <person name="Cheng J.-F."/>
            <person name="Bruce D."/>
            <person name="Goodwin L."/>
            <person name="Pitluck S."/>
            <person name="Teshima H."/>
            <person name="Davenport K."/>
            <person name="Detter J.C."/>
            <person name="Han C."/>
            <person name="Tapia R."/>
            <person name="Land M."/>
            <person name="Hauser L."/>
            <person name="Jeffries C."/>
            <person name="Kyrpides N."/>
            <person name="Ivanova N."/>
            <person name="Ovchinnikova G."/>
            <person name="Brun Y.V."/>
            <person name="Woyke T."/>
        </authorList>
    </citation>
    <scope>NUCLEOTIDE SEQUENCE [LARGE SCALE GENOMIC DNA]</scope>
    <source>
        <strain evidence="2">ATCC 15261 / DSM 4724 / KCTC 12464 / NCIMB 9791 / VKM B-1370 / CB 48</strain>
    </source>
</reference>
<dbReference type="HOGENOM" id="CLU_191265_1_0_5"/>
<organism evidence="1 2">
    <name type="scientific">Asticcacaulis excentricus (strain ATCC 15261 / DSM 4724 / KCTC 12464 / NCIMB 9791 / VKM B-1370 / CB 48)</name>
    <dbReference type="NCBI Taxonomy" id="573065"/>
    <lineage>
        <taxon>Bacteria</taxon>
        <taxon>Pseudomonadati</taxon>
        <taxon>Pseudomonadota</taxon>
        <taxon>Alphaproteobacteria</taxon>
        <taxon>Caulobacterales</taxon>
        <taxon>Caulobacteraceae</taxon>
        <taxon>Asticcacaulis</taxon>
    </lineage>
</organism>
<protein>
    <recommendedName>
        <fullName evidence="3">DNA-binding protein</fullName>
    </recommendedName>
</protein>
<proteinExistence type="predicted"/>
<dbReference type="AlphaFoldDB" id="E8RPM2"/>
<keyword evidence="2" id="KW-1185">Reference proteome</keyword>
<evidence type="ECO:0008006" key="3">
    <source>
        <dbReference type="Google" id="ProtNLM"/>
    </source>
</evidence>
<evidence type="ECO:0000313" key="1">
    <source>
        <dbReference type="EMBL" id="ADU11999.1"/>
    </source>
</evidence>
<dbReference type="Proteomes" id="UP000001492">
    <property type="component" value="Chromosome 1"/>
</dbReference>
<dbReference type="STRING" id="573065.Astex_0301"/>
<dbReference type="OrthoDB" id="7220345at2"/>
<dbReference type="EMBL" id="CP002395">
    <property type="protein sequence ID" value="ADU11999.1"/>
    <property type="molecule type" value="Genomic_DNA"/>
</dbReference>
<evidence type="ECO:0000313" key="2">
    <source>
        <dbReference type="Proteomes" id="UP000001492"/>
    </source>
</evidence>
<dbReference type="eggNOG" id="COG3311">
    <property type="taxonomic scope" value="Bacteria"/>
</dbReference>
<sequence length="83" mass="9420">MTAAKHPKIRIEPRGLHREEAAAYIGVGLSKFDEMVRDGRMPGPKKIDARNVWDRYALDDAFENLPMDLPENPLDIMLCAARN</sequence>
<gene>
    <name evidence="1" type="ordered locus">Astex_0301</name>
</gene>
<accession>E8RPM2</accession>
<dbReference type="KEGG" id="aex:Astex_0301"/>
<name>E8RPM2_ASTEC</name>